<dbReference type="PANTHER" id="PTHR42982">
    <property type="entry name" value="SEC-INDEPENDENT PROTEIN TRANSLOCASE PROTEIN TATA"/>
    <property type="match status" value="1"/>
</dbReference>
<evidence type="ECO:0000256" key="3">
    <source>
        <dbReference type="ARBA" id="ARBA00022475"/>
    </source>
</evidence>
<evidence type="ECO:0000256" key="4">
    <source>
        <dbReference type="ARBA" id="ARBA00022692"/>
    </source>
</evidence>
<evidence type="ECO:0000256" key="9">
    <source>
        <dbReference type="HAMAP-Rule" id="MF_00236"/>
    </source>
</evidence>
<dbReference type="EMBL" id="CP162511">
    <property type="protein sequence ID" value="XDI03726.1"/>
    <property type="molecule type" value="Genomic_DNA"/>
</dbReference>
<feature type="compositionally biased region" description="Pro residues" evidence="10">
    <location>
        <begin position="69"/>
        <end position="85"/>
    </location>
</feature>
<evidence type="ECO:0000256" key="8">
    <source>
        <dbReference type="ARBA" id="ARBA00023136"/>
    </source>
</evidence>
<comment type="function">
    <text evidence="9">Part of the twin-arginine translocation (Tat) system that transports large folded proteins containing a characteristic twin-arginine motif in their signal peptide across membranes. TatA could form the protein-conducting channel of the Tat system.</text>
</comment>
<comment type="subunit">
    <text evidence="9">The Tat system comprises two distinct complexes: a TatABC complex, containing multiple copies of TatA, TatB and TatC subunits, and a separate TatA complex, containing only TatA subunits. Substrates initially bind to the TatABC complex, which probably triggers association of the separate TatA complex to form the active translocon.</text>
</comment>
<dbReference type="Pfam" id="PF02416">
    <property type="entry name" value="TatA_B_E"/>
    <property type="match status" value="1"/>
</dbReference>
<keyword evidence="6 9" id="KW-1133">Transmembrane helix</keyword>
<dbReference type="GO" id="GO:0033281">
    <property type="term" value="C:TAT protein transport complex"/>
    <property type="evidence" value="ECO:0007669"/>
    <property type="project" value="UniProtKB-UniRule"/>
</dbReference>
<reference evidence="11" key="1">
    <citation type="submission" date="2024-05" db="EMBL/GenBank/DDBJ databases">
        <title>Herbiconiux sp. A18JL235.</title>
        <authorList>
            <person name="Zhang G."/>
        </authorList>
    </citation>
    <scope>NUCLEOTIDE SEQUENCE</scope>
    <source>
        <strain evidence="11">A18JL235</strain>
    </source>
</reference>
<dbReference type="RefSeq" id="WP_368496144.1">
    <property type="nucleotide sequence ID" value="NZ_CP162511.1"/>
</dbReference>
<evidence type="ECO:0000256" key="2">
    <source>
        <dbReference type="ARBA" id="ARBA00022448"/>
    </source>
</evidence>
<dbReference type="NCBIfam" id="NF001854">
    <property type="entry name" value="PRK00575.1"/>
    <property type="match status" value="1"/>
</dbReference>
<dbReference type="Gene3D" id="1.20.5.3310">
    <property type="match status" value="1"/>
</dbReference>
<dbReference type="InterPro" id="IPR006312">
    <property type="entry name" value="TatA/E"/>
</dbReference>
<feature type="compositionally biased region" description="Low complexity" evidence="10">
    <location>
        <begin position="53"/>
        <end position="68"/>
    </location>
</feature>
<gene>
    <name evidence="9 11" type="primary">tatA</name>
    <name evidence="11" type="ORF">ABFY20_10210</name>
</gene>
<dbReference type="PANTHER" id="PTHR42982:SF8">
    <property type="entry name" value="SEC-INDEPENDENT PROTEIN TRANSLOCASE PROTEIN TATA"/>
    <property type="match status" value="1"/>
</dbReference>
<keyword evidence="2 9" id="KW-0813">Transport</keyword>
<keyword evidence="4 9" id="KW-0812">Transmembrane</keyword>
<proteinExistence type="inferred from homology"/>
<keyword evidence="7 9" id="KW-0811">Translocation</keyword>
<feature type="transmembrane region" description="Helical" evidence="9">
    <location>
        <begin position="6"/>
        <end position="28"/>
    </location>
</feature>
<name>A0AB39BC48_9MICO</name>
<keyword evidence="5 9" id="KW-0653">Protein transport</keyword>
<evidence type="ECO:0000256" key="6">
    <source>
        <dbReference type="ARBA" id="ARBA00022989"/>
    </source>
</evidence>
<comment type="subcellular location">
    <subcellularLocation>
        <location evidence="1 9">Cell membrane</location>
        <topology evidence="1 9">Single-pass membrane protein</topology>
    </subcellularLocation>
</comment>
<dbReference type="AlphaFoldDB" id="A0AB39BC48"/>
<dbReference type="InterPro" id="IPR003369">
    <property type="entry name" value="TatA/B/E"/>
</dbReference>
<evidence type="ECO:0000256" key="10">
    <source>
        <dbReference type="SAM" id="MobiDB-lite"/>
    </source>
</evidence>
<dbReference type="NCBIfam" id="TIGR01411">
    <property type="entry name" value="tatAE"/>
    <property type="match status" value="1"/>
</dbReference>
<dbReference type="GO" id="GO:0008320">
    <property type="term" value="F:protein transmembrane transporter activity"/>
    <property type="evidence" value="ECO:0007669"/>
    <property type="project" value="UniProtKB-UniRule"/>
</dbReference>
<dbReference type="HAMAP" id="MF_00236">
    <property type="entry name" value="TatA_E"/>
    <property type="match status" value="1"/>
</dbReference>
<sequence length="99" mass="10246">MLGNLNGWHLVIILVVILLLFGATRLPALSKSLGQSMRIFRNETKAMKDENQTPGEGTTGTTEAAATPVAPPAAPPAAPTAPPTATPVAPEHPSDSQKP</sequence>
<accession>A0AB39BC48</accession>
<evidence type="ECO:0000256" key="5">
    <source>
        <dbReference type="ARBA" id="ARBA00022927"/>
    </source>
</evidence>
<dbReference type="GO" id="GO:0043953">
    <property type="term" value="P:protein transport by the Tat complex"/>
    <property type="evidence" value="ECO:0007669"/>
    <property type="project" value="UniProtKB-UniRule"/>
</dbReference>
<keyword evidence="8 9" id="KW-0472">Membrane</keyword>
<organism evidence="11">
    <name type="scientific">Herbiconiux sp. A18JL235</name>
    <dbReference type="NCBI Taxonomy" id="3152363"/>
    <lineage>
        <taxon>Bacteria</taxon>
        <taxon>Bacillati</taxon>
        <taxon>Actinomycetota</taxon>
        <taxon>Actinomycetes</taxon>
        <taxon>Micrococcales</taxon>
        <taxon>Microbacteriaceae</taxon>
        <taxon>Herbiconiux</taxon>
    </lineage>
</organism>
<evidence type="ECO:0000256" key="7">
    <source>
        <dbReference type="ARBA" id="ARBA00023010"/>
    </source>
</evidence>
<comment type="similarity">
    <text evidence="9">Belongs to the TatA/E family.</text>
</comment>
<evidence type="ECO:0000313" key="11">
    <source>
        <dbReference type="EMBL" id="XDI03726.1"/>
    </source>
</evidence>
<feature type="region of interest" description="Disordered" evidence="10">
    <location>
        <begin position="43"/>
        <end position="99"/>
    </location>
</feature>
<protein>
    <recommendedName>
        <fullName evidence="9">Sec-independent protein translocase protein TatA</fullName>
    </recommendedName>
</protein>
<evidence type="ECO:0000256" key="1">
    <source>
        <dbReference type="ARBA" id="ARBA00004162"/>
    </source>
</evidence>
<keyword evidence="3 9" id="KW-1003">Cell membrane</keyword>